<evidence type="ECO:0000313" key="3">
    <source>
        <dbReference type="Proteomes" id="UP001041814"/>
    </source>
</evidence>
<sequence>MAAGRTQRNSRHPAARRLLTTVARWLLAGLLLPAAAHAIDTSVRLSELKHTVWRGDSGAPANIVALAQTADGFLWLGTGGGLYRFDGVRFERITALAGQALPAASITALHATRSGELMIGYRFGGVSVLGDGRLRHYGPADGLPPGNPWAFVQGADGTLWAAFTDGVARLQAGRWQAAPLDGEVLPYRTMLRDGEGNVWVTAKTGAFVLPRGAAAFERADTRLRRFPSLSLAPDGRVWAADFERLRIGPLQHLGSAFRLAPAAQQLALPRSADLHWFDSGGGLWLRTGDGVARIVGASGPQVPPSAETLGPAQGLSGEVYSFLEDREGNVWLGSAGGLHRFTQSHVRRVDLGANAGGVGVAAATGGAVWATTEAGGLFHVGTGVRPIPGIALHASHLHRDRDGLVWIGSRNALWMIDGRRPPVEIARPDVGEDPRSAVFAPIHALAKDRSGALWMHLVAKGTYRRVGGHWQRVPAGPHDRIMAMGNDGDGRLWLGYIERGARRIDGDEVLDFGPGNGLDIGAVYAVYGRGPRTWLGGQRGLALHDGTAMKTLALRGLDETRVITGIVETAAGELWLHAADGLTRIAAAEWRHA</sequence>
<dbReference type="Pfam" id="PF07494">
    <property type="entry name" value="Reg_prop"/>
    <property type="match status" value="2"/>
</dbReference>
<protein>
    <recommendedName>
        <fullName evidence="4">Two component regulator with propeller domain</fullName>
    </recommendedName>
</protein>
<dbReference type="Gene3D" id="2.130.10.10">
    <property type="entry name" value="YVTN repeat-like/Quinoprotein amine dehydrogenase"/>
    <property type="match status" value="3"/>
</dbReference>
<feature type="signal peptide" evidence="1">
    <location>
        <begin position="1"/>
        <end position="38"/>
    </location>
</feature>
<evidence type="ECO:0000313" key="2">
    <source>
        <dbReference type="EMBL" id="MBK1715980.1"/>
    </source>
</evidence>
<dbReference type="Proteomes" id="UP001041814">
    <property type="component" value="Unassembled WGS sequence"/>
</dbReference>
<dbReference type="RefSeq" id="WP_276570321.1">
    <property type="nucleotide sequence ID" value="NZ_NRRU01000195.1"/>
</dbReference>
<feature type="chain" id="PRO_5045952084" description="Two component regulator with propeller domain" evidence="1">
    <location>
        <begin position="39"/>
        <end position="593"/>
    </location>
</feature>
<evidence type="ECO:0008006" key="4">
    <source>
        <dbReference type="Google" id="ProtNLM"/>
    </source>
</evidence>
<keyword evidence="3" id="KW-1185">Reference proteome</keyword>
<evidence type="ECO:0000256" key="1">
    <source>
        <dbReference type="SAM" id="SignalP"/>
    </source>
</evidence>
<accession>A0ABS1E4X4</accession>
<dbReference type="EMBL" id="NRRU01000195">
    <property type="protein sequence ID" value="MBK1715980.1"/>
    <property type="molecule type" value="Genomic_DNA"/>
</dbReference>
<reference evidence="2" key="2">
    <citation type="journal article" date="2020" name="Microorganisms">
        <title>Osmotic Adaptation and Compatible Solute Biosynthesis of Phototrophic Bacteria as Revealed from Genome Analyses.</title>
        <authorList>
            <person name="Imhoff J.F."/>
            <person name="Rahn T."/>
            <person name="Kunzel S."/>
            <person name="Keller A."/>
            <person name="Neulinger S.C."/>
        </authorList>
    </citation>
    <scope>NUCLEOTIDE SEQUENCE</scope>
    <source>
        <strain evidence="2">IM 151</strain>
    </source>
</reference>
<feature type="non-terminal residue" evidence="2">
    <location>
        <position position="593"/>
    </location>
</feature>
<keyword evidence="1" id="KW-0732">Signal</keyword>
<dbReference type="InterPro" id="IPR011110">
    <property type="entry name" value="Reg_prop"/>
</dbReference>
<dbReference type="InterPro" id="IPR015943">
    <property type="entry name" value="WD40/YVTN_repeat-like_dom_sf"/>
</dbReference>
<reference evidence="2" key="1">
    <citation type="submission" date="2017-08" db="EMBL/GenBank/DDBJ databases">
        <authorList>
            <person name="Imhoff J.F."/>
            <person name="Rahn T."/>
            <person name="Kuenzel S."/>
            <person name="Neulinger S.C."/>
        </authorList>
    </citation>
    <scope>NUCLEOTIDE SEQUENCE</scope>
    <source>
        <strain evidence="2">IM 151</strain>
    </source>
</reference>
<comment type="caution">
    <text evidence="2">The sequence shown here is derived from an EMBL/GenBank/DDBJ whole genome shotgun (WGS) entry which is preliminary data.</text>
</comment>
<name>A0ABS1E4X4_RUBGE</name>
<gene>
    <name evidence="2" type="ORF">CKO43_24865</name>
</gene>
<organism evidence="2 3">
    <name type="scientific">Rubrivivax gelatinosus</name>
    <name type="common">Rhodocyclus gelatinosus</name>
    <name type="synonym">Rhodopseudomonas gelatinosa</name>
    <dbReference type="NCBI Taxonomy" id="28068"/>
    <lineage>
        <taxon>Bacteria</taxon>
        <taxon>Pseudomonadati</taxon>
        <taxon>Pseudomonadota</taxon>
        <taxon>Betaproteobacteria</taxon>
        <taxon>Burkholderiales</taxon>
        <taxon>Sphaerotilaceae</taxon>
        <taxon>Rubrivivax</taxon>
    </lineage>
</organism>
<proteinExistence type="predicted"/>
<dbReference type="SUPFAM" id="SSF63829">
    <property type="entry name" value="Calcium-dependent phosphotriesterase"/>
    <property type="match status" value="1"/>
</dbReference>